<protein>
    <recommendedName>
        <fullName evidence="1">F-box/LRR-repeat protein 15-like leucin rich repeat domain-containing protein</fullName>
    </recommendedName>
</protein>
<dbReference type="PANTHER" id="PTHR13318">
    <property type="entry name" value="PARTNER OF PAIRED, ISOFORM B-RELATED"/>
    <property type="match status" value="1"/>
</dbReference>
<dbReference type="OrthoDB" id="6066220at2759"/>
<dbReference type="InterPro" id="IPR057207">
    <property type="entry name" value="FBXL15_LRR"/>
</dbReference>
<dbReference type="EMBL" id="WJXA01000001">
    <property type="protein sequence ID" value="KAF7153109.1"/>
    <property type="molecule type" value="Genomic_DNA"/>
</dbReference>
<accession>A0A834HFH2</accession>
<dbReference type="SUPFAM" id="SSF52047">
    <property type="entry name" value="RNI-like"/>
    <property type="match status" value="1"/>
</dbReference>
<dbReference type="InterPro" id="IPR032675">
    <property type="entry name" value="LRR_dom_sf"/>
</dbReference>
<reference evidence="2" key="1">
    <citation type="submission" date="2019-11" db="EMBL/GenBank/DDBJ databases">
        <authorList>
            <person name="Liu Y."/>
            <person name="Hou J."/>
            <person name="Li T.-Q."/>
            <person name="Guan C.-H."/>
            <person name="Wu X."/>
            <person name="Wu H.-Z."/>
            <person name="Ling F."/>
            <person name="Zhang R."/>
            <person name="Shi X.-G."/>
            <person name="Ren J.-P."/>
            <person name="Chen E.-F."/>
            <person name="Sun J.-M."/>
        </authorList>
    </citation>
    <scope>NUCLEOTIDE SEQUENCE</scope>
    <source>
        <strain evidence="2">Adult_tree_wgs_1</strain>
        <tissue evidence="2">Leaves</tissue>
    </source>
</reference>
<gene>
    <name evidence="2" type="ORF">RHSIM_Rhsim01G0031600</name>
</gene>
<sequence length="188" mass="21303">MKKQGHGHFPDDCWELIFQKQGHGPFGLTSIAFYTLMKSCSLLEILKITHTGGQEMDLFCPDYSHKNHHMRHLDISGNMWLTDMTLKNIGQVCLNLQFLDVSGCMRLTNFGIRKVLRRCPAMTQLNIRGLNISDIIGSYSDHSVVNLKTLEAQTTQIDDKGMAMIGKMCPNLQYLDIGVTTQNLPWKS</sequence>
<dbReference type="GO" id="GO:0031146">
    <property type="term" value="P:SCF-dependent proteasomal ubiquitin-dependent protein catabolic process"/>
    <property type="evidence" value="ECO:0007669"/>
    <property type="project" value="TreeGrafter"/>
</dbReference>
<organism evidence="2 3">
    <name type="scientific">Rhododendron simsii</name>
    <name type="common">Sims's rhododendron</name>
    <dbReference type="NCBI Taxonomy" id="118357"/>
    <lineage>
        <taxon>Eukaryota</taxon>
        <taxon>Viridiplantae</taxon>
        <taxon>Streptophyta</taxon>
        <taxon>Embryophyta</taxon>
        <taxon>Tracheophyta</taxon>
        <taxon>Spermatophyta</taxon>
        <taxon>Magnoliopsida</taxon>
        <taxon>eudicotyledons</taxon>
        <taxon>Gunneridae</taxon>
        <taxon>Pentapetalae</taxon>
        <taxon>asterids</taxon>
        <taxon>Ericales</taxon>
        <taxon>Ericaceae</taxon>
        <taxon>Ericoideae</taxon>
        <taxon>Rhodoreae</taxon>
        <taxon>Rhododendron</taxon>
    </lineage>
</organism>
<dbReference type="Gene3D" id="3.80.10.10">
    <property type="entry name" value="Ribonuclease Inhibitor"/>
    <property type="match status" value="1"/>
</dbReference>
<evidence type="ECO:0000259" key="1">
    <source>
        <dbReference type="Pfam" id="PF25372"/>
    </source>
</evidence>
<evidence type="ECO:0000313" key="2">
    <source>
        <dbReference type="EMBL" id="KAF7153109.1"/>
    </source>
</evidence>
<dbReference type="Proteomes" id="UP000626092">
    <property type="component" value="Unassembled WGS sequence"/>
</dbReference>
<evidence type="ECO:0000313" key="3">
    <source>
        <dbReference type="Proteomes" id="UP000626092"/>
    </source>
</evidence>
<dbReference type="GO" id="GO:0019005">
    <property type="term" value="C:SCF ubiquitin ligase complex"/>
    <property type="evidence" value="ECO:0007669"/>
    <property type="project" value="TreeGrafter"/>
</dbReference>
<feature type="domain" description="F-box/LRR-repeat protein 15-like leucin rich repeat" evidence="1">
    <location>
        <begin position="32"/>
        <end position="178"/>
    </location>
</feature>
<dbReference type="AlphaFoldDB" id="A0A834HFH2"/>
<dbReference type="Pfam" id="PF25372">
    <property type="entry name" value="DUF7885"/>
    <property type="match status" value="1"/>
</dbReference>
<keyword evidence="3" id="KW-1185">Reference proteome</keyword>
<proteinExistence type="predicted"/>
<comment type="caution">
    <text evidence="2">The sequence shown here is derived from an EMBL/GenBank/DDBJ whole genome shotgun (WGS) entry which is preliminary data.</text>
</comment>
<name>A0A834HFH2_RHOSS</name>
<dbReference type="PANTHER" id="PTHR13318:SF95">
    <property type="entry name" value="F-BOX PROTEIN YLR352W"/>
    <property type="match status" value="1"/>
</dbReference>